<dbReference type="InterPro" id="IPR000028">
    <property type="entry name" value="Chloroperoxidase"/>
</dbReference>
<evidence type="ECO:0000313" key="4">
    <source>
        <dbReference type="EMBL" id="TKW54541.1"/>
    </source>
</evidence>
<dbReference type="Pfam" id="PF01328">
    <property type="entry name" value="Peroxidase_2"/>
    <property type="match status" value="1"/>
</dbReference>
<dbReference type="STRING" id="1306861.A0A4U6XFT2"/>
<protein>
    <recommendedName>
        <fullName evidence="3">Heme haloperoxidase family profile domain-containing protein</fullName>
    </recommendedName>
</protein>
<feature type="non-terminal residue" evidence="4">
    <location>
        <position position="141"/>
    </location>
</feature>
<sequence length="141" mass="15391">MATPRVCLFSLLIAAGASAFLTEKQYSWQSAGPGDLRSPCPGLNALATQGLHPPETGRKLGGSRRADRARVQHRAQHDARRRDLLLDDFAAAGREIQARLRWGETHKPEFNGTFATTRSLLQYALLLSACGDYGNANMTLV</sequence>
<evidence type="ECO:0000256" key="1">
    <source>
        <dbReference type="SAM" id="MobiDB-lite"/>
    </source>
</evidence>
<feature type="chain" id="PRO_5021021130" description="Heme haloperoxidase family profile domain-containing protein" evidence="2">
    <location>
        <begin position="20"/>
        <end position="141"/>
    </location>
</feature>
<gene>
    <name evidence="4" type="ORF">CTA1_2276</name>
</gene>
<organism evidence="4 5">
    <name type="scientific">Colletotrichum tanaceti</name>
    <dbReference type="NCBI Taxonomy" id="1306861"/>
    <lineage>
        <taxon>Eukaryota</taxon>
        <taxon>Fungi</taxon>
        <taxon>Dikarya</taxon>
        <taxon>Ascomycota</taxon>
        <taxon>Pezizomycotina</taxon>
        <taxon>Sordariomycetes</taxon>
        <taxon>Hypocreomycetidae</taxon>
        <taxon>Glomerellales</taxon>
        <taxon>Glomerellaceae</taxon>
        <taxon>Colletotrichum</taxon>
        <taxon>Colletotrichum destructivum species complex</taxon>
    </lineage>
</organism>
<evidence type="ECO:0000313" key="5">
    <source>
        <dbReference type="Proteomes" id="UP000310108"/>
    </source>
</evidence>
<dbReference type="Proteomes" id="UP000310108">
    <property type="component" value="Unassembled WGS sequence"/>
</dbReference>
<keyword evidence="5" id="KW-1185">Reference proteome</keyword>
<dbReference type="OrthoDB" id="407298at2759"/>
<name>A0A4U6XFT2_9PEZI</name>
<evidence type="ECO:0000256" key="2">
    <source>
        <dbReference type="SAM" id="SignalP"/>
    </source>
</evidence>
<feature type="domain" description="Heme haloperoxidase family profile" evidence="3">
    <location>
        <begin position="27"/>
        <end position="51"/>
    </location>
</feature>
<dbReference type="InterPro" id="IPR036851">
    <property type="entry name" value="Chloroperoxidase-like_sf"/>
</dbReference>
<evidence type="ECO:0000259" key="3">
    <source>
        <dbReference type="Pfam" id="PF01328"/>
    </source>
</evidence>
<dbReference type="SUPFAM" id="SSF47571">
    <property type="entry name" value="Cloroperoxidase"/>
    <property type="match status" value="1"/>
</dbReference>
<feature type="compositionally biased region" description="Basic and acidic residues" evidence="1">
    <location>
        <begin position="64"/>
        <end position="73"/>
    </location>
</feature>
<proteinExistence type="predicted"/>
<dbReference type="EMBL" id="PJEX01000131">
    <property type="protein sequence ID" value="TKW54541.1"/>
    <property type="molecule type" value="Genomic_DNA"/>
</dbReference>
<feature type="region of interest" description="Disordered" evidence="1">
    <location>
        <begin position="52"/>
        <end position="73"/>
    </location>
</feature>
<keyword evidence="2" id="KW-0732">Signal</keyword>
<accession>A0A4U6XFT2</accession>
<reference evidence="4 5" key="1">
    <citation type="journal article" date="2019" name="PLoS ONE">
        <title>Comparative genome analysis indicates high evolutionary potential of pathogenicity genes in Colletotrichum tanaceti.</title>
        <authorList>
            <person name="Lelwala R.V."/>
            <person name="Korhonen P.K."/>
            <person name="Young N.D."/>
            <person name="Scott J.B."/>
            <person name="Ades P.A."/>
            <person name="Gasser R.B."/>
            <person name="Taylor P.W.J."/>
        </authorList>
    </citation>
    <scope>NUCLEOTIDE SEQUENCE [LARGE SCALE GENOMIC DNA]</scope>
    <source>
        <strain evidence="4">BRIP57314</strain>
    </source>
</reference>
<dbReference type="Gene3D" id="1.10.489.10">
    <property type="entry name" value="Chloroperoxidase-like"/>
    <property type="match status" value="1"/>
</dbReference>
<dbReference type="AlphaFoldDB" id="A0A4U6XFT2"/>
<dbReference type="GO" id="GO:0004601">
    <property type="term" value="F:peroxidase activity"/>
    <property type="evidence" value="ECO:0007669"/>
    <property type="project" value="InterPro"/>
</dbReference>
<feature type="signal peptide" evidence="2">
    <location>
        <begin position="1"/>
        <end position="19"/>
    </location>
</feature>
<comment type="caution">
    <text evidence="4">The sequence shown here is derived from an EMBL/GenBank/DDBJ whole genome shotgun (WGS) entry which is preliminary data.</text>
</comment>